<feature type="transmembrane region" description="Helical" evidence="1">
    <location>
        <begin position="153"/>
        <end position="183"/>
    </location>
</feature>
<sequence length="529" mass="60500">MNSYPLKPLWLALIYLVLVAYLYSFSEYGLNVWDEGGYANGTLRTLNGEKAMEDFNPSGYLSGRYIYGAIFFKLFGVSIQSLRIGVILITPIMIFMVYAISCRIMPQGFSFLTAVFVLSAPAMYYNRFFTFFCVLNLYLLVRCVERVKPQRYLYLAGAILLSGFFKFEVALFSFLCSVVVFIIQSFLKTKQQHSLIQEYQVSFIGRTKFWISIGLLVLVLIPALSFLFKKDFFNLAVNMVLGSYQVWGNPFPSLFPFFALWSELGSHEMFQRLLFYIPVWVYTGVAFFLIIKIIKQKGIEAIDLYVVSILLIGICAYGLVLWRAGFDNLLRTLPPAYILFCYILYLTRGRLLSLLEVSTKGSGALVVSRKTAVNVVTVFLPFLFFYEMNVNHGFYAGTIGAVKQETALLDMPRVKAYTNPAEAEWIEKVIDRIEKYSEAGDPILALPLNPIFYFLTDRINPTAYDWILPGMLNEKDEKKVIGQLQASPPKVIVFVDIPIDGKEDRRLANYTPLIYSYLAKNYEFKEMIG</sequence>
<feature type="transmembrane region" description="Helical" evidence="1">
    <location>
        <begin position="240"/>
        <end position="261"/>
    </location>
</feature>
<feature type="transmembrane region" description="Helical" evidence="1">
    <location>
        <begin position="336"/>
        <end position="355"/>
    </location>
</feature>
<reference evidence="2" key="1">
    <citation type="submission" date="2018-05" db="EMBL/GenBank/DDBJ databases">
        <authorList>
            <person name="Lanie J.A."/>
            <person name="Ng W.-L."/>
            <person name="Kazmierczak K.M."/>
            <person name="Andrzejewski T.M."/>
            <person name="Davidsen T.M."/>
            <person name="Wayne K.J."/>
            <person name="Tettelin H."/>
            <person name="Glass J.I."/>
            <person name="Rusch D."/>
            <person name="Podicherti R."/>
            <person name="Tsui H.-C.T."/>
            <person name="Winkler M.E."/>
        </authorList>
    </citation>
    <scope>NUCLEOTIDE SEQUENCE</scope>
</reference>
<feature type="transmembrane region" description="Helical" evidence="1">
    <location>
        <begin position="273"/>
        <end position="291"/>
    </location>
</feature>
<keyword evidence="1" id="KW-1133">Transmembrane helix</keyword>
<evidence type="ECO:0000256" key="1">
    <source>
        <dbReference type="SAM" id="Phobius"/>
    </source>
</evidence>
<dbReference type="AlphaFoldDB" id="A0A382C9R6"/>
<feature type="transmembrane region" description="Helical" evidence="1">
    <location>
        <begin position="9"/>
        <end position="26"/>
    </location>
</feature>
<organism evidence="2">
    <name type="scientific">marine metagenome</name>
    <dbReference type="NCBI Taxonomy" id="408172"/>
    <lineage>
        <taxon>unclassified sequences</taxon>
        <taxon>metagenomes</taxon>
        <taxon>ecological metagenomes</taxon>
    </lineage>
</organism>
<evidence type="ECO:0000313" key="2">
    <source>
        <dbReference type="EMBL" id="SVB22800.1"/>
    </source>
</evidence>
<keyword evidence="1" id="KW-0812">Transmembrane</keyword>
<feature type="transmembrane region" description="Helical" evidence="1">
    <location>
        <begin position="367"/>
        <end position="386"/>
    </location>
</feature>
<proteinExistence type="predicted"/>
<feature type="transmembrane region" description="Helical" evidence="1">
    <location>
        <begin position="303"/>
        <end position="324"/>
    </location>
</feature>
<name>A0A382C9R6_9ZZZZ</name>
<feature type="transmembrane region" description="Helical" evidence="1">
    <location>
        <begin position="65"/>
        <end position="88"/>
    </location>
</feature>
<feature type="non-terminal residue" evidence="2">
    <location>
        <position position="529"/>
    </location>
</feature>
<dbReference type="EMBL" id="UINC01033466">
    <property type="protein sequence ID" value="SVB22800.1"/>
    <property type="molecule type" value="Genomic_DNA"/>
</dbReference>
<feature type="transmembrane region" description="Helical" evidence="1">
    <location>
        <begin position="124"/>
        <end position="141"/>
    </location>
</feature>
<feature type="transmembrane region" description="Helical" evidence="1">
    <location>
        <begin position="95"/>
        <end position="118"/>
    </location>
</feature>
<protein>
    <submittedName>
        <fullName evidence="2">Uncharacterized protein</fullName>
    </submittedName>
</protein>
<accession>A0A382C9R6</accession>
<feature type="transmembrane region" description="Helical" evidence="1">
    <location>
        <begin position="209"/>
        <end position="228"/>
    </location>
</feature>
<gene>
    <name evidence="2" type="ORF">METZ01_LOCUS175654</name>
</gene>
<keyword evidence="1" id="KW-0472">Membrane</keyword>